<dbReference type="InterPro" id="IPR001296">
    <property type="entry name" value="Glyco_trans_1"/>
</dbReference>
<sequence>MKILIISQYFFPESFKINDIALGLVEKGHEVSVLTGVPNYPQGEFYEGYSFNSKDEIWNGIKIYRSKLLPRKQNGISLFINYISFVIFGWMKVSQITENFDQILVYGLSPVTVGLPAIKASKKFKAPYYFWVQDLWPQSLYSAGGIKNKYIISFFDKITRLIYRKAEKVLVQSKGFKEYILKQDVPAEKIVFYPNTTENFYKKESVSARIEQTMPDGFRIMFAGNLGEAQSLETLINAAEILRNRSIPVKWIFLGDGRNRVQIEKLILEKNLKNEVFLLGSFPATEMPHYFASADALVLSLKKDEIFALTIPSKLQSYLACEKPIIASLNGEGAKVVEKGECGFVSPAEDFQTLAQNIEKLYYLSTAERDEMGKRASDYFNKNFGRDKLLNDLVNLMDK</sequence>
<dbReference type="GO" id="GO:0016757">
    <property type="term" value="F:glycosyltransferase activity"/>
    <property type="evidence" value="ECO:0007669"/>
    <property type="project" value="InterPro"/>
</dbReference>
<dbReference type="CDD" id="cd03794">
    <property type="entry name" value="GT4_WbuB-like"/>
    <property type="match status" value="1"/>
</dbReference>
<dbReference type="EMBL" id="FOQT01000002">
    <property type="protein sequence ID" value="SFI08925.1"/>
    <property type="molecule type" value="Genomic_DNA"/>
</dbReference>
<proteinExistence type="predicted"/>
<keyword evidence="4" id="KW-1185">Reference proteome</keyword>
<feature type="domain" description="Glycosyltransferase subfamily 4-like N-terminal" evidence="2">
    <location>
        <begin position="18"/>
        <end position="195"/>
    </location>
</feature>
<reference evidence="3 4" key="1">
    <citation type="submission" date="2016-10" db="EMBL/GenBank/DDBJ databases">
        <authorList>
            <person name="de Groot N.N."/>
        </authorList>
    </citation>
    <scope>NUCLEOTIDE SEQUENCE [LARGE SCALE GENOMIC DNA]</scope>
    <source>
        <strain evidence="3 4">DSM 26000</strain>
    </source>
</reference>
<dbReference type="InterPro" id="IPR028098">
    <property type="entry name" value="Glyco_trans_4-like_N"/>
</dbReference>
<dbReference type="RefSeq" id="WP_090079313.1">
    <property type="nucleotide sequence ID" value="NZ_FOQT01000002.1"/>
</dbReference>
<dbReference type="Pfam" id="PF00534">
    <property type="entry name" value="Glycos_transf_1"/>
    <property type="match status" value="1"/>
</dbReference>
<evidence type="ECO:0000259" key="1">
    <source>
        <dbReference type="Pfam" id="PF00534"/>
    </source>
</evidence>
<gene>
    <name evidence="3" type="ORF">SAMN05443292_1288</name>
</gene>
<dbReference type="Proteomes" id="UP000198931">
    <property type="component" value="Unassembled WGS sequence"/>
</dbReference>
<organism evidence="3 4">
    <name type="scientific">Halpernia frigidisoli</name>
    <dbReference type="NCBI Taxonomy" id="1125876"/>
    <lineage>
        <taxon>Bacteria</taxon>
        <taxon>Pseudomonadati</taxon>
        <taxon>Bacteroidota</taxon>
        <taxon>Flavobacteriia</taxon>
        <taxon>Flavobacteriales</taxon>
        <taxon>Weeksellaceae</taxon>
        <taxon>Chryseobacterium group</taxon>
        <taxon>Halpernia</taxon>
    </lineage>
</organism>
<feature type="domain" description="Glycosyl transferase family 1" evidence="1">
    <location>
        <begin position="217"/>
        <end position="376"/>
    </location>
</feature>
<dbReference type="Gene3D" id="3.40.50.2000">
    <property type="entry name" value="Glycogen Phosphorylase B"/>
    <property type="match status" value="2"/>
</dbReference>
<accession>A0A1I3FCI3</accession>
<evidence type="ECO:0000313" key="3">
    <source>
        <dbReference type="EMBL" id="SFI08925.1"/>
    </source>
</evidence>
<evidence type="ECO:0000259" key="2">
    <source>
        <dbReference type="Pfam" id="PF13579"/>
    </source>
</evidence>
<dbReference type="Pfam" id="PF13579">
    <property type="entry name" value="Glyco_trans_4_4"/>
    <property type="match status" value="1"/>
</dbReference>
<keyword evidence="3" id="KW-0808">Transferase</keyword>
<name>A0A1I3FCI3_9FLAO</name>
<dbReference type="AlphaFoldDB" id="A0A1I3FCI3"/>
<protein>
    <submittedName>
        <fullName evidence="3">Glycosyltransferase involved in cell wall bisynthesis</fullName>
    </submittedName>
</protein>
<dbReference type="STRING" id="1125876.SAMN05443292_1288"/>
<dbReference type="SUPFAM" id="SSF53756">
    <property type="entry name" value="UDP-Glycosyltransferase/glycogen phosphorylase"/>
    <property type="match status" value="1"/>
</dbReference>
<dbReference type="OrthoDB" id="9811902at2"/>
<evidence type="ECO:0000313" key="4">
    <source>
        <dbReference type="Proteomes" id="UP000198931"/>
    </source>
</evidence>
<dbReference type="PANTHER" id="PTHR12526">
    <property type="entry name" value="GLYCOSYLTRANSFERASE"/>
    <property type="match status" value="1"/>
</dbReference>